<organism evidence="4 5">
    <name type="scientific">Victivallis vadensis</name>
    <dbReference type="NCBI Taxonomy" id="172901"/>
    <lineage>
        <taxon>Bacteria</taxon>
        <taxon>Pseudomonadati</taxon>
        <taxon>Lentisphaerota</taxon>
        <taxon>Lentisphaeria</taxon>
        <taxon>Victivallales</taxon>
        <taxon>Victivallaceae</taxon>
        <taxon>Victivallis</taxon>
    </lineage>
</organism>
<comment type="caution">
    <text evidence="4">The sequence shown here is derived from an EMBL/GenBank/DDBJ whole genome shotgun (WGS) entry which is preliminary data.</text>
</comment>
<dbReference type="SUPFAM" id="SSF54637">
    <property type="entry name" value="Thioesterase/thiol ester dehydrase-isomerase"/>
    <property type="match status" value="1"/>
</dbReference>
<proteinExistence type="predicted"/>
<evidence type="ECO:0000256" key="1">
    <source>
        <dbReference type="PROSITE-ProRule" id="PRU01106"/>
    </source>
</evidence>
<dbReference type="GO" id="GO:0016787">
    <property type="term" value="F:hydrolase activity"/>
    <property type="evidence" value="ECO:0007669"/>
    <property type="project" value="UniProtKB-KW"/>
</dbReference>
<reference evidence="3 6" key="2">
    <citation type="submission" date="2020-04" db="EMBL/GenBank/DDBJ databases">
        <authorList>
            <person name="Hitch T.C.A."/>
            <person name="Wylensek D."/>
            <person name="Clavel T."/>
        </authorList>
    </citation>
    <scope>NUCLEOTIDE SEQUENCE [LARGE SCALE GENOMIC DNA]</scope>
    <source>
        <strain evidence="3 6">COR2-253-APC-1A</strain>
    </source>
</reference>
<evidence type="ECO:0000313" key="5">
    <source>
        <dbReference type="Proteomes" id="UP000245959"/>
    </source>
</evidence>
<feature type="domain" description="HotDog ACOT-type" evidence="2">
    <location>
        <begin position="1"/>
        <end position="107"/>
    </location>
</feature>
<keyword evidence="5" id="KW-1185">Reference proteome</keyword>
<dbReference type="InterPro" id="IPR029069">
    <property type="entry name" value="HotDog_dom_sf"/>
</dbReference>
<dbReference type="Gene3D" id="3.10.129.10">
    <property type="entry name" value="Hotdog Thioesterase"/>
    <property type="match status" value="1"/>
</dbReference>
<keyword evidence="1 4" id="KW-0378">Hydrolase</keyword>
<dbReference type="RefSeq" id="WP_116883638.1">
    <property type="nucleotide sequence ID" value="NZ_CAJKCJ010000009.1"/>
</dbReference>
<reference evidence="4 5" key="1">
    <citation type="submission" date="2018-04" db="EMBL/GenBank/DDBJ databases">
        <title>Genomic Encyclopedia of Type Strains, Phase IV (KMG-IV): sequencing the most valuable type-strain genomes for metagenomic binning, comparative biology and taxonomic classification.</title>
        <authorList>
            <person name="Goeker M."/>
        </authorList>
    </citation>
    <scope>NUCLEOTIDE SEQUENCE [LARGE SCALE GENOMIC DNA]</scope>
    <source>
        <strain evidence="4 5">DSM 14823</strain>
    </source>
</reference>
<dbReference type="EMBL" id="QEKH01000010">
    <property type="protein sequence ID" value="PVY42721.1"/>
    <property type="molecule type" value="Genomic_DNA"/>
</dbReference>
<protein>
    <submittedName>
        <fullName evidence="4">Acyl-CoA hydrolase</fullName>
    </submittedName>
</protein>
<evidence type="ECO:0000313" key="3">
    <source>
        <dbReference type="EMBL" id="NMD86841.1"/>
    </source>
</evidence>
<gene>
    <name evidence="4" type="ORF">C8D82_11029</name>
    <name evidence="3" type="ORF">HF882_09620</name>
</gene>
<evidence type="ECO:0000313" key="4">
    <source>
        <dbReference type="EMBL" id="PVY42721.1"/>
    </source>
</evidence>
<dbReference type="InterPro" id="IPR033120">
    <property type="entry name" value="HOTDOG_ACOT"/>
</dbReference>
<evidence type="ECO:0000313" key="6">
    <source>
        <dbReference type="Proteomes" id="UP000576225"/>
    </source>
</evidence>
<accession>A0A2U1B279</accession>
<dbReference type="Proteomes" id="UP000576225">
    <property type="component" value="Unassembled WGS sequence"/>
</dbReference>
<dbReference type="PROSITE" id="PS51770">
    <property type="entry name" value="HOTDOG_ACOT"/>
    <property type="match status" value="1"/>
</dbReference>
<sequence>METHLGSRLVKTLDLSLGGVLYGGRMLDFVAEHAAIHAMKCTGEPHMVGYRFGEIVLSRPVRAGEIIDFSGGESRFGRSSVTFELTGRVGNEVAVRAECTFVAVDEHGCKKLLERVEK</sequence>
<dbReference type="AlphaFoldDB" id="A0A2U1B279"/>
<dbReference type="EMBL" id="JABAEW010000015">
    <property type="protein sequence ID" value="NMD86841.1"/>
    <property type="molecule type" value="Genomic_DNA"/>
</dbReference>
<name>A0A2U1B279_9BACT</name>
<dbReference type="Proteomes" id="UP000245959">
    <property type="component" value="Unassembled WGS sequence"/>
</dbReference>
<evidence type="ECO:0000259" key="2">
    <source>
        <dbReference type="PROSITE" id="PS51770"/>
    </source>
</evidence>
<dbReference type="GeneID" id="78294944"/>